<protein>
    <submittedName>
        <fullName evidence="1">Uncharacterized protein</fullName>
    </submittedName>
</protein>
<dbReference type="EMBL" id="CP076405">
    <property type="protein sequence ID" value="QWQ21528.1"/>
    <property type="molecule type" value="Genomic_DNA"/>
</dbReference>
<name>A0AAJ4TJ43_PRORE</name>
<reference evidence="1" key="1">
    <citation type="submission" date="2021-06" db="EMBL/GenBank/DDBJ databases">
        <title>Emergence of genetically related NDM-1-producing Providencia rettgeri strains in Argentina.</title>
        <authorList>
            <person name="Pasteran F."/>
            <person name="Meo A."/>
            <person name="Gomez S."/>
            <person name="Derdoy L."/>
            <person name="Albronoz E."/>
            <person name="Faccone D."/>
            <person name="Guerriero L."/>
            <person name="Archuby D."/>
            <person name="Tarzia A."/>
            <person name="Lopez M."/>
            <person name="Corso A."/>
        </authorList>
    </citation>
    <scope>NUCLEOTIDE SEQUENCE</scope>
    <source>
        <strain evidence="1">PreM15628</strain>
    </source>
</reference>
<dbReference type="RefSeq" id="WP_140172142.1">
    <property type="nucleotide sequence ID" value="NZ_CAHPQZ010000010.1"/>
</dbReference>
<gene>
    <name evidence="1" type="ORF">KOF27_04005</name>
</gene>
<accession>A0AAJ4TJ43</accession>
<dbReference type="AlphaFoldDB" id="A0AAJ4TJ43"/>
<dbReference type="Proteomes" id="UP000682358">
    <property type="component" value="Chromosome"/>
</dbReference>
<organism evidence="1 2">
    <name type="scientific">Providencia rettgeri</name>
    <dbReference type="NCBI Taxonomy" id="587"/>
    <lineage>
        <taxon>Bacteria</taxon>
        <taxon>Pseudomonadati</taxon>
        <taxon>Pseudomonadota</taxon>
        <taxon>Gammaproteobacteria</taxon>
        <taxon>Enterobacterales</taxon>
        <taxon>Morganellaceae</taxon>
        <taxon>Providencia</taxon>
    </lineage>
</organism>
<evidence type="ECO:0000313" key="2">
    <source>
        <dbReference type="Proteomes" id="UP000682358"/>
    </source>
</evidence>
<sequence>MQCGDLEWFYCHNGQIIDANKAQKKRFAIFEKIKRELQNAHNRSKDCLPPTGLDESIYYRCEGNPPTVDNALNNPWVKRVEDFGVTSAKGVKRIEDTAAYLGVLPPPLMGMNFLLKSRISRNPRVMQENIEAIYLLRFINDPYENLSEVVNIIIDSIVNQMPPTRKQKLSDYIQMVKTQSNQNQIINFEDRFNVKRDIDVGVKNFAIGVGAEVMTESKIRNFIVTAIITRIVAAIVSKHRSFFKPFGGPKKVISRAVIVATIIYSYGTIEKMSEAARRLKNKNRAVYDAMDKSQITMAYYFVEEELSPLITLAASPSNAASDDAFVAEIRHLINKYKN</sequence>
<proteinExistence type="predicted"/>
<evidence type="ECO:0000313" key="1">
    <source>
        <dbReference type="EMBL" id="QWQ21528.1"/>
    </source>
</evidence>